<evidence type="ECO:0000313" key="2">
    <source>
        <dbReference type="EMBL" id="QDV56982.1"/>
    </source>
</evidence>
<reference evidence="2 3" key="1">
    <citation type="submission" date="2019-02" db="EMBL/GenBank/DDBJ databases">
        <title>Deep-cultivation of Planctomycetes and their phenomic and genomic characterization uncovers novel biology.</title>
        <authorList>
            <person name="Wiegand S."/>
            <person name="Jogler M."/>
            <person name="Boedeker C."/>
            <person name="Pinto D."/>
            <person name="Vollmers J."/>
            <person name="Rivas-Marin E."/>
            <person name="Kohn T."/>
            <person name="Peeters S.H."/>
            <person name="Heuer A."/>
            <person name="Rast P."/>
            <person name="Oberbeckmann S."/>
            <person name="Bunk B."/>
            <person name="Jeske O."/>
            <person name="Meyerdierks A."/>
            <person name="Storesund J.E."/>
            <person name="Kallscheuer N."/>
            <person name="Luecker S."/>
            <person name="Lage O.M."/>
            <person name="Pohl T."/>
            <person name="Merkel B.J."/>
            <person name="Hornburger P."/>
            <person name="Mueller R.-W."/>
            <person name="Bruemmer F."/>
            <person name="Labrenz M."/>
            <person name="Spormann A.M."/>
            <person name="Op den Camp H."/>
            <person name="Overmann J."/>
            <person name="Amann R."/>
            <person name="Jetten M.S.M."/>
            <person name="Mascher T."/>
            <person name="Medema M.H."/>
            <person name="Devos D.P."/>
            <person name="Kaster A.-K."/>
            <person name="Ovreas L."/>
            <person name="Rohde M."/>
            <person name="Galperin M.Y."/>
            <person name="Jogler C."/>
        </authorList>
    </citation>
    <scope>NUCLEOTIDE SEQUENCE [LARGE SCALE GENOMIC DNA]</scope>
    <source>
        <strain evidence="2 3">Mal33</strain>
    </source>
</reference>
<dbReference type="InterPro" id="IPR011990">
    <property type="entry name" value="TPR-like_helical_dom_sf"/>
</dbReference>
<dbReference type="PROSITE" id="PS50005">
    <property type="entry name" value="TPR"/>
    <property type="match status" value="1"/>
</dbReference>
<keyword evidence="1" id="KW-0802">TPR repeat</keyword>
<gene>
    <name evidence="2" type="ORF">Mal33_29830</name>
</gene>
<proteinExistence type="predicted"/>
<dbReference type="AlphaFoldDB" id="A0A518IV68"/>
<feature type="repeat" description="TPR" evidence="1">
    <location>
        <begin position="283"/>
        <end position="316"/>
    </location>
</feature>
<name>A0A518IV68_9BACT</name>
<keyword evidence="3" id="KW-1185">Reference proteome</keyword>
<evidence type="ECO:0000313" key="3">
    <source>
        <dbReference type="Proteomes" id="UP000316770"/>
    </source>
</evidence>
<protein>
    <submittedName>
        <fullName evidence="2">Tetratricopeptide repeat protein</fullName>
    </submittedName>
</protein>
<accession>A0A518IV68</accession>
<dbReference type="InterPro" id="IPR019734">
    <property type="entry name" value="TPR_rpt"/>
</dbReference>
<evidence type="ECO:0000256" key="1">
    <source>
        <dbReference type="PROSITE-ProRule" id="PRU00339"/>
    </source>
</evidence>
<organism evidence="2 3">
    <name type="scientific">Rosistilla oblonga</name>
    <dbReference type="NCBI Taxonomy" id="2527990"/>
    <lineage>
        <taxon>Bacteria</taxon>
        <taxon>Pseudomonadati</taxon>
        <taxon>Planctomycetota</taxon>
        <taxon>Planctomycetia</taxon>
        <taxon>Pirellulales</taxon>
        <taxon>Pirellulaceae</taxon>
        <taxon>Rosistilla</taxon>
    </lineage>
</organism>
<dbReference type="SUPFAM" id="SSF48452">
    <property type="entry name" value="TPR-like"/>
    <property type="match status" value="2"/>
</dbReference>
<dbReference type="Gene3D" id="1.25.40.10">
    <property type="entry name" value="Tetratricopeptide repeat domain"/>
    <property type="match status" value="1"/>
</dbReference>
<dbReference type="PANTHER" id="PTHR12558">
    <property type="entry name" value="CELL DIVISION CYCLE 16,23,27"/>
    <property type="match status" value="1"/>
</dbReference>
<dbReference type="PANTHER" id="PTHR12558:SF13">
    <property type="entry name" value="CELL DIVISION CYCLE PROTEIN 27 HOMOLOG"/>
    <property type="match status" value="1"/>
</dbReference>
<dbReference type="EMBL" id="CP036318">
    <property type="protein sequence ID" value="QDV56982.1"/>
    <property type="molecule type" value="Genomic_DNA"/>
</dbReference>
<dbReference type="Pfam" id="PF13414">
    <property type="entry name" value="TPR_11"/>
    <property type="match status" value="1"/>
</dbReference>
<sequence length="400" mass="45193">MRFSSISGFLVVATLLIVATCLTLRFSSFAAEVSPLASVRDAAKEVFAAGTAEDRYLAATACLLRANELAAMPEVLGITGALYHAAVTPLAMAERELDIPRPDAVMQVATEDLLLISRLLFNTQRFEPADQLIELALQRQDEFREEALRLAVTIRFDLGRDQDVLQHCDELIAMKPDEPEFYRVQMMVHRNHGRWDNFVPAAEKAVKLFPGTDWPLLVELADGYTHLGRSKDARRIVDLIQRNQPGLMQRAPIVHVRLLMQEGKMKRAEEILEHVLSKLPEDDEALLLKGKMLVAKGEFRKAIDNFETVVRVMPSEEQAYYQLGQAHARLGDQKIAESYLAKHRELLDAKVRLFKLEQQAAREPYNTEVRSELVAEYRSIGLDELADFWARSAVADPETE</sequence>
<dbReference type="Proteomes" id="UP000316770">
    <property type="component" value="Chromosome"/>
</dbReference>